<evidence type="ECO:0000256" key="2">
    <source>
        <dbReference type="ARBA" id="ARBA00022659"/>
    </source>
</evidence>
<dbReference type="AlphaFoldDB" id="A0AAW1EB70"/>
<dbReference type="SUPFAM" id="SSF57535">
    <property type="entry name" value="Complement control module/SCR domain"/>
    <property type="match status" value="4"/>
</dbReference>
<dbReference type="Proteomes" id="UP001488805">
    <property type="component" value="Unassembled WGS sequence"/>
</dbReference>
<name>A0AAW1EB70_ZOAVI</name>
<evidence type="ECO:0000256" key="5">
    <source>
        <dbReference type="PROSITE-ProRule" id="PRU00302"/>
    </source>
</evidence>
<comment type="caution">
    <text evidence="8">The sequence shown here is derived from an EMBL/GenBank/DDBJ whole genome shotgun (WGS) entry which is preliminary data.</text>
</comment>
<dbReference type="SMART" id="SM00032">
    <property type="entry name" value="CCP"/>
    <property type="match status" value="3"/>
</dbReference>
<feature type="signal peptide" evidence="6">
    <location>
        <begin position="1"/>
        <end position="18"/>
    </location>
</feature>
<evidence type="ECO:0000256" key="6">
    <source>
        <dbReference type="SAM" id="SignalP"/>
    </source>
</evidence>
<feature type="domain" description="Sushi" evidence="7">
    <location>
        <begin position="150"/>
        <end position="208"/>
    </location>
</feature>
<comment type="caution">
    <text evidence="5">Lacks conserved residue(s) required for the propagation of feature annotation.</text>
</comment>
<proteinExistence type="predicted"/>
<organism evidence="8 9">
    <name type="scientific">Zoarces viviparus</name>
    <name type="common">Viviparous eelpout</name>
    <name type="synonym">Blennius viviparus</name>
    <dbReference type="NCBI Taxonomy" id="48416"/>
    <lineage>
        <taxon>Eukaryota</taxon>
        <taxon>Metazoa</taxon>
        <taxon>Chordata</taxon>
        <taxon>Craniata</taxon>
        <taxon>Vertebrata</taxon>
        <taxon>Euteleostomi</taxon>
        <taxon>Actinopterygii</taxon>
        <taxon>Neopterygii</taxon>
        <taxon>Teleostei</taxon>
        <taxon>Neoteleostei</taxon>
        <taxon>Acanthomorphata</taxon>
        <taxon>Eupercaria</taxon>
        <taxon>Perciformes</taxon>
        <taxon>Cottioidei</taxon>
        <taxon>Zoarcales</taxon>
        <taxon>Zoarcidae</taxon>
        <taxon>Zoarcinae</taxon>
        <taxon>Zoarces</taxon>
    </lineage>
</organism>
<comment type="subcellular location">
    <subcellularLocation>
        <location evidence="1">Virion</location>
    </subcellularLocation>
</comment>
<feature type="domain" description="Sushi" evidence="7">
    <location>
        <begin position="86"/>
        <end position="148"/>
    </location>
</feature>
<evidence type="ECO:0000256" key="1">
    <source>
        <dbReference type="ARBA" id="ARBA00004328"/>
    </source>
</evidence>
<dbReference type="PANTHER" id="PTHR45785:SF2">
    <property type="entry name" value="COMPLEMENT FACTOR H-RELATED"/>
    <property type="match status" value="1"/>
</dbReference>
<dbReference type="InterPro" id="IPR000436">
    <property type="entry name" value="Sushi_SCR_CCP_dom"/>
</dbReference>
<dbReference type="CDD" id="cd00033">
    <property type="entry name" value="CCP"/>
    <property type="match status" value="3"/>
</dbReference>
<dbReference type="InterPro" id="IPR035976">
    <property type="entry name" value="Sushi/SCR/CCP_sf"/>
</dbReference>
<evidence type="ECO:0000313" key="8">
    <source>
        <dbReference type="EMBL" id="KAK9519680.1"/>
    </source>
</evidence>
<dbReference type="InterPro" id="IPR051503">
    <property type="entry name" value="ComplSys_Reg/VirEntry_Med"/>
</dbReference>
<dbReference type="EMBL" id="JBCEZU010000434">
    <property type="protein sequence ID" value="KAK9519680.1"/>
    <property type="molecule type" value="Genomic_DNA"/>
</dbReference>
<evidence type="ECO:0000256" key="4">
    <source>
        <dbReference type="ARBA" id="ARBA00023157"/>
    </source>
</evidence>
<gene>
    <name evidence="8" type="ORF">VZT92_022392</name>
</gene>
<reference evidence="8 9" key="1">
    <citation type="journal article" date="2024" name="Genome Biol. Evol.">
        <title>Chromosome-level genome assembly of the viviparous eelpout Zoarces viviparus.</title>
        <authorList>
            <person name="Fuhrmann N."/>
            <person name="Brasseur M.V."/>
            <person name="Bakowski C.E."/>
            <person name="Podsiadlowski L."/>
            <person name="Prost S."/>
            <person name="Krehenwinkel H."/>
            <person name="Mayer C."/>
        </authorList>
    </citation>
    <scope>NUCLEOTIDE SEQUENCE [LARGE SCALE GENOMIC DNA]</scope>
    <source>
        <strain evidence="8">NO-MEL_2022_Ind0_liver</strain>
    </source>
</reference>
<dbReference type="PROSITE" id="PS50923">
    <property type="entry name" value="SUSHI"/>
    <property type="match status" value="3"/>
</dbReference>
<dbReference type="Gene3D" id="2.10.70.10">
    <property type="entry name" value="Complement Module, domain 1"/>
    <property type="match status" value="4"/>
</dbReference>
<keyword evidence="4 5" id="KW-1015">Disulfide bond</keyword>
<accession>A0AAW1EB70</accession>
<sequence>MLLSVILLFFQLWGNVEVSSSQIECLTLPDVPHANISEETKRIDYHGGHVIHFTCEPGYNTSGPTIRYVCTSEGWLAVQQESCSPEKCKVAGVPDGVRLNTHVLDNQLRQGQNLRFECINPKDTLRGKAVVECLAGGQWSDPFPTCGAPLGCGTSPSLTDGDTTETLRFHHRHEERVHYRCQNYYTMEGEPYKTCFNGEWIGQIRCLKPCTVDEEAMRSHNIDFRYGSERKIYVRHNDRITFKCTERRQPVGTLGMRFQCVDGEVHLPTCQ</sequence>
<feature type="chain" id="PRO_5043710381" description="Sushi domain-containing protein" evidence="6">
    <location>
        <begin position="19"/>
        <end position="271"/>
    </location>
</feature>
<feature type="domain" description="Sushi" evidence="7">
    <location>
        <begin position="23"/>
        <end position="85"/>
    </location>
</feature>
<dbReference type="Pfam" id="PF00084">
    <property type="entry name" value="Sushi"/>
    <property type="match status" value="3"/>
</dbReference>
<evidence type="ECO:0000313" key="9">
    <source>
        <dbReference type="Proteomes" id="UP001488805"/>
    </source>
</evidence>
<evidence type="ECO:0000256" key="3">
    <source>
        <dbReference type="ARBA" id="ARBA00022729"/>
    </source>
</evidence>
<dbReference type="PANTHER" id="PTHR45785">
    <property type="entry name" value="COMPLEMENT FACTOR H-RELATED"/>
    <property type="match status" value="1"/>
</dbReference>
<keyword evidence="2 5" id="KW-0768">Sushi</keyword>
<keyword evidence="9" id="KW-1185">Reference proteome</keyword>
<protein>
    <recommendedName>
        <fullName evidence="7">Sushi domain-containing protein</fullName>
    </recommendedName>
</protein>
<evidence type="ECO:0000259" key="7">
    <source>
        <dbReference type="PROSITE" id="PS50923"/>
    </source>
</evidence>
<feature type="disulfide bond" evidence="5">
    <location>
        <begin position="152"/>
        <end position="195"/>
    </location>
</feature>
<keyword evidence="3 6" id="KW-0732">Signal</keyword>